<dbReference type="AlphaFoldDB" id="A0A399SZ79"/>
<keyword evidence="3 8" id="KW-1134">Transmembrane beta strand</keyword>
<dbReference type="InterPro" id="IPR037066">
    <property type="entry name" value="Plug_dom_sf"/>
</dbReference>
<keyword evidence="6 8" id="KW-0472">Membrane</keyword>
<dbReference type="InterPro" id="IPR039426">
    <property type="entry name" value="TonB-dep_rcpt-like"/>
</dbReference>
<dbReference type="Pfam" id="PF00593">
    <property type="entry name" value="TonB_dep_Rec_b-barrel"/>
    <property type="match status" value="1"/>
</dbReference>
<organism evidence="13 14">
    <name type="scientific">Maribellus luteus</name>
    <dbReference type="NCBI Taxonomy" id="2305463"/>
    <lineage>
        <taxon>Bacteria</taxon>
        <taxon>Pseudomonadati</taxon>
        <taxon>Bacteroidota</taxon>
        <taxon>Bacteroidia</taxon>
        <taxon>Marinilabiliales</taxon>
        <taxon>Prolixibacteraceae</taxon>
        <taxon>Maribellus</taxon>
    </lineage>
</organism>
<dbReference type="InterPro" id="IPR036942">
    <property type="entry name" value="Beta-barrel_TonB_sf"/>
</dbReference>
<evidence type="ECO:0000256" key="7">
    <source>
        <dbReference type="ARBA" id="ARBA00023237"/>
    </source>
</evidence>
<gene>
    <name evidence="13" type="ORF">D1614_09845</name>
</gene>
<keyword evidence="7 8" id="KW-0998">Cell outer membrane</keyword>
<feature type="chain" id="PRO_5017331943" evidence="10">
    <location>
        <begin position="26"/>
        <end position="1028"/>
    </location>
</feature>
<dbReference type="EMBL" id="QWGR01000004">
    <property type="protein sequence ID" value="RIJ48818.1"/>
    <property type="molecule type" value="Genomic_DNA"/>
</dbReference>
<evidence type="ECO:0000256" key="3">
    <source>
        <dbReference type="ARBA" id="ARBA00022452"/>
    </source>
</evidence>
<dbReference type="Gene3D" id="2.170.130.10">
    <property type="entry name" value="TonB-dependent receptor, plug domain"/>
    <property type="match status" value="1"/>
</dbReference>
<dbReference type="InterPro" id="IPR000531">
    <property type="entry name" value="Beta-barrel_TonB"/>
</dbReference>
<comment type="similarity">
    <text evidence="8 9">Belongs to the TonB-dependent receptor family.</text>
</comment>
<dbReference type="Gene3D" id="2.60.40.1120">
    <property type="entry name" value="Carboxypeptidase-like, regulatory domain"/>
    <property type="match status" value="1"/>
</dbReference>
<dbReference type="PROSITE" id="PS52016">
    <property type="entry name" value="TONB_DEPENDENT_REC_3"/>
    <property type="match status" value="1"/>
</dbReference>
<dbReference type="GO" id="GO:0009279">
    <property type="term" value="C:cell outer membrane"/>
    <property type="evidence" value="ECO:0007669"/>
    <property type="project" value="UniProtKB-SubCell"/>
</dbReference>
<reference evidence="13 14" key="1">
    <citation type="submission" date="2018-08" db="EMBL/GenBank/DDBJ databases">
        <title>Pallidiluteibacterium maritimus gen. nov., sp. nov., isolated from coastal sediment.</title>
        <authorList>
            <person name="Zhou L.Y."/>
        </authorList>
    </citation>
    <scope>NUCLEOTIDE SEQUENCE [LARGE SCALE GENOMIC DNA]</scope>
    <source>
        <strain evidence="13 14">XSD2</strain>
    </source>
</reference>
<evidence type="ECO:0000256" key="8">
    <source>
        <dbReference type="PROSITE-ProRule" id="PRU01360"/>
    </source>
</evidence>
<evidence type="ECO:0000313" key="14">
    <source>
        <dbReference type="Proteomes" id="UP000265926"/>
    </source>
</evidence>
<keyword evidence="14" id="KW-1185">Reference proteome</keyword>
<dbReference type="SUPFAM" id="SSF56935">
    <property type="entry name" value="Porins"/>
    <property type="match status" value="1"/>
</dbReference>
<keyword evidence="13" id="KW-0675">Receptor</keyword>
<dbReference type="InterPro" id="IPR008969">
    <property type="entry name" value="CarboxyPept-like_regulatory"/>
</dbReference>
<comment type="subcellular location">
    <subcellularLocation>
        <location evidence="1 8">Cell outer membrane</location>
        <topology evidence="1 8">Multi-pass membrane protein</topology>
    </subcellularLocation>
</comment>
<dbReference type="PROSITE" id="PS00018">
    <property type="entry name" value="EF_HAND_1"/>
    <property type="match status" value="1"/>
</dbReference>
<evidence type="ECO:0000256" key="4">
    <source>
        <dbReference type="ARBA" id="ARBA00022692"/>
    </source>
</evidence>
<dbReference type="InterPro" id="IPR023997">
    <property type="entry name" value="TonB-dep_OMP_SusC/RagA_CS"/>
</dbReference>
<comment type="caution">
    <text evidence="13">The sequence shown here is derived from an EMBL/GenBank/DDBJ whole genome shotgun (WGS) entry which is preliminary data.</text>
</comment>
<dbReference type="InterPro" id="IPR023996">
    <property type="entry name" value="TonB-dep_OMP_SusC/RagA"/>
</dbReference>
<dbReference type="Proteomes" id="UP000265926">
    <property type="component" value="Unassembled WGS sequence"/>
</dbReference>
<keyword evidence="2 8" id="KW-0813">Transport</keyword>
<keyword evidence="5 9" id="KW-0798">TonB box</keyword>
<dbReference type="SUPFAM" id="SSF49464">
    <property type="entry name" value="Carboxypeptidase regulatory domain-like"/>
    <property type="match status" value="1"/>
</dbReference>
<sequence>MKGKQMMRKILMLLLGAVISVGLFAQEVALKGVVTSAGDNEPLPGVTVVVKGTTNGTVTNIDGVYQLSVSADAILQFSFVGMKTQEVAVGGRTEINVQLESAAFDVDEVVVVGYGVQKKSLVTGAIAKVDGDELKKSSDMRLTQALQGKTAGVVIAGNSGQPGDQVSVRIRGIGTNGDAEPLYIIDGLPMSSAGTDFLSSGDIESIEILKDAASSAIYGARGANGVILITTKKGNANEKFTVSYDGYYGVQNPWKKLNLLNAREYTMLTNEASLNGNGTLYFTNEEIAGFTADTDWQDEMFNYDAPKQNHSFSFTGGTQKTTYSSSFNYFNQEGIVAKGKSNYERFSIRLNTSSQFGFFNLGTNVNLVRVNSKGIDTNDHFGNGLAQAINMPPIVPVTNGDGSWSTPEQFGIGLQEITNPIALLDQLNHETKTSKFIGGLTGTVDFGKLVEALNGLTFKSSYSGELALVDGRGYRPYYYLDALHFTITDEASRHMELYTRWNFENVLTYDKTIQDHHFTLMAGTTGFKNQYDNVGGSKKDVIFDDLGHSYIDNATDPESMNVYGGFSEHTVASVFGRLNYDYKDRYMFAATLRRDGSSRFGSENKYGYFPSVSMGWVLSREDFMAGLADKLDLLKIRASWGQNGSENIGDFGYTSIIGNQNIYYFGDSKTQYNGTQPTRIANPSLKWETSEQTNFGIDMATLENSLRVSLDYYVKTTKDWLVTAPVPMLVGNSAPTINGGKVRNSGFEAEVSYRKELGKLYVSASINGAYNKNEVLDIQNAEKRLQGGDGGFGQSGVLYAAVGTPMGIFWGAKTDGIFQTVEEVNAYTNNEGGLIQPNAKPGDIRFVDANGDGQISPDDYMDLGSPYPDFTGGLNLTLEYGGFDFTAFLYAALGQEVYDATRRYDMNGTNYRSDWLNRWTGPGTSNEYPRVTFVDDNQNMKTVSDFFVHDGSFVRLRNVTLGYTLPKTVTSYLKIDRVRFYVSAENLLTFTKYDGYDPEIGGGVFGNGIDHGIYPQARTVLGGVNITF</sequence>
<dbReference type="FunFam" id="2.60.40.1120:FF:000003">
    <property type="entry name" value="Outer membrane protein Omp121"/>
    <property type="match status" value="1"/>
</dbReference>
<name>A0A399SZ79_9BACT</name>
<dbReference type="NCBIfam" id="TIGR04056">
    <property type="entry name" value="OMP_RagA_SusC"/>
    <property type="match status" value="1"/>
</dbReference>
<evidence type="ECO:0000259" key="11">
    <source>
        <dbReference type="Pfam" id="PF00593"/>
    </source>
</evidence>
<dbReference type="InterPro" id="IPR012910">
    <property type="entry name" value="Plug_dom"/>
</dbReference>
<dbReference type="InterPro" id="IPR018247">
    <property type="entry name" value="EF_Hand_1_Ca_BS"/>
</dbReference>
<evidence type="ECO:0000259" key="12">
    <source>
        <dbReference type="Pfam" id="PF07715"/>
    </source>
</evidence>
<dbReference type="Pfam" id="PF13715">
    <property type="entry name" value="CarbopepD_reg_2"/>
    <property type="match status" value="1"/>
</dbReference>
<evidence type="ECO:0000256" key="10">
    <source>
        <dbReference type="SAM" id="SignalP"/>
    </source>
</evidence>
<keyword evidence="10" id="KW-0732">Signal</keyword>
<proteinExistence type="inferred from homology"/>
<accession>A0A399SZ79</accession>
<protein>
    <submittedName>
        <fullName evidence="13">TonB-dependent receptor</fullName>
    </submittedName>
</protein>
<keyword evidence="4 8" id="KW-0812">Transmembrane</keyword>
<evidence type="ECO:0000256" key="5">
    <source>
        <dbReference type="ARBA" id="ARBA00023077"/>
    </source>
</evidence>
<evidence type="ECO:0000256" key="9">
    <source>
        <dbReference type="RuleBase" id="RU003357"/>
    </source>
</evidence>
<dbReference type="OrthoDB" id="1109428at2"/>
<evidence type="ECO:0000313" key="13">
    <source>
        <dbReference type="EMBL" id="RIJ48818.1"/>
    </source>
</evidence>
<feature type="domain" description="TonB-dependent receptor-like beta-barrel" evidence="11">
    <location>
        <begin position="402"/>
        <end position="987"/>
    </location>
</feature>
<feature type="domain" description="TonB-dependent receptor plug" evidence="12">
    <location>
        <begin position="121"/>
        <end position="226"/>
    </location>
</feature>
<dbReference type="Gene3D" id="2.40.170.20">
    <property type="entry name" value="TonB-dependent receptor, beta-barrel domain"/>
    <property type="match status" value="1"/>
</dbReference>
<feature type="signal peptide" evidence="10">
    <location>
        <begin position="1"/>
        <end position="25"/>
    </location>
</feature>
<dbReference type="NCBIfam" id="TIGR04057">
    <property type="entry name" value="SusC_RagA_signa"/>
    <property type="match status" value="1"/>
</dbReference>
<evidence type="ECO:0000256" key="2">
    <source>
        <dbReference type="ARBA" id="ARBA00022448"/>
    </source>
</evidence>
<evidence type="ECO:0000256" key="6">
    <source>
        <dbReference type="ARBA" id="ARBA00023136"/>
    </source>
</evidence>
<dbReference type="Pfam" id="PF07715">
    <property type="entry name" value="Plug"/>
    <property type="match status" value="1"/>
</dbReference>
<evidence type="ECO:0000256" key="1">
    <source>
        <dbReference type="ARBA" id="ARBA00004571"/>
    </source>
</evidence>